<reference evidence="1 2" key="1">
    <citation type="submission" date="2017-05" db="EMBL/GenBank/DDBJ databases">
        <title>High clonality and local adaptation shapes Vibrionaceae linages within an endangered oasis.</title>
        <authorList>
            <person name="Vazquez-Rosas-Landa M."/>
        </authorList>
    </citation>
    <scope>NUCLEOTIDE SEQUENCE [LARGE SCALE GENOMIC DNA]</scope>
    <source>
        <strain evidence="1 2">P46_P4S1P180</strain>
    </source>
</reference>
<dbReference type="AlphaFoldDB" id="A0A7X5ARL1"/>
<evidence type="ECO:0000313" key="2">
    <source>
        <dbReference type="Proteomes" id="UP000465712"/>
    </source>
</evidence>
<organism evidence="1 2">
    <name type="scientific">Photobacterium halotolerans</name>
    <dbReference type="NCBI Taxonomy" id="265726"/>
    <lineage>
        <taxon>Bacteria</taxon>
        <taxon>Pseudomonadati</taxon>
        <taxon>Pseudomonadota</taxon>
        <taxon>Gammaproteobacteria</taxon>
        <taxon>Vibrionales</taxon>
        <taxon>Vibrionaceae</taxon>
        <taxon>Photobacterium</taxon>
    </lineage>
</organism>
<dbReference type="EMBL" id="WXWW01000070">
    <property type="protein sequence ID" value="NAW64398.1"/>
    <property type="molecule type" value="Genomic_DNA"/>
</dbReference>
<proteinExistence type="predicted"/>
<gene>
    <name evidence="1" type="ORF">CAG72_04125</name>
</gene>
<dbReference type="Proteomes" id="UP000465712">
    <property type="component" value="Unassembled WGS sequence"/>
</dbReference>
<comment type="caution">
    <text evidence="1">The sequence shown here is derived from an EMBL/GenBank/DDBJ whole genome shotgun (WGS) entry which is preliminary data.</text>
</comment>
<sequence length="177" mass="20231">MKEDNAKAAWLQNATTGYQDWRVEVSAAEPGTFILYFRDQPQCLAVLTLNINGRALPLHEIRWQFRRKAHQLEQWCNLTLGDTLSVSMTYRFCGGRLEIDYLARNPIPSRLELGHQIRPSALQSSQSEGEPAVSWLFKRNGQPSEYLIEQTSHGFCEAFSASLWLVLGQNCDENIRT</sequence>
<name>A0A7X5ARL1_9GAMM</name>
<dbReference type="RefSeq" id="WP_161443106.1">
    <property type="nucleotide sequence ID" value="NZ_WXWW01000070.1"/>
</dbReference>
<protein>
    <submittedName>
        <fullName evidence="1">Uncharacterized protein</fullName>
    </submittedName>
</protein>
<evidence type="ECO:0000313" key="1">
    <source>
        <dbReference type="EMBL" id="NAW64398.1"/>
    </source>
</evidence>
<accession>A0A7X5ARL1</accession>